<accession>A0ABZ1Q8P8</accession>
<keyword evidence="4" id="KW-1185">Reference proteome</keyword>
<keyword evidence="2" id="KW-1133">Transmembrane helix</keyword>
<evidence type="ECO:0000313" key="4">
    <source>
        <dbReference type="Proteomes" id="UP001432312"/>
    </source>
</evidence>
<protein>
    <submittedName>
        <fullName evidence="3">Uncharacterized protein</fullName>
    </submittedName>
</protein>
<keyword evidence="2" id="KW-0472">Membrane</keyword>
<proteinExistence type="predicted"/>
<name>A0ABZ1Q8P8_9ACTN</name>
<feature type="region of interest" description="Disordered" evidence="1">
    <location>
        <begin position="52"/>
        <end position="89"/>
    </location>
</feature>
<organism evidence="3 4">
    <name type="scientific">Streptomyces erythrochromogenes</name>
    <dbReference type="NCBI Taxonomy" id="285574"/>
    <lineage>
        <taxon>Bacteria</taxon>
        <taxon>Bacillati</taxon>
        <taxon>Actinomycetota</taxon>
        <taxon>Actinomycetes</taxon>
        <taxon>Kitasatosporales</taxon>
        <taxon>Streptomycetaceae</taxon>
        <taxon>Streptomyces</taxon>
    </lineage>
</organism>
<reference evidence="3" key="1">
    <citation type="submission" date="2022-10" db="EMBL/GenBank/DDBJ databases">
        <title>The complete genomes of actinobacterial strains from the NBC collection.</title>
        <authorList>
            <person name="Joergensen T.S."/>
            <person name="Alvarez Arevalo M."/>
            <person name="Sterndorff E.B."/>
            <person name="Faurdal D."/>
            <person name="Vuksanovic O."/>
            <person name="Mourched A.-S."/>
            <person name="Charusanti P."/>
            <person name="Shaw S."/>
            <person name="Blin K."/>
            <person name="Weber T."/>
        </authorList>
    </citation>
    <scope>NUCLEOTIDE SEQUENCE</scope>
    <source>
        <strain evidence="3">NBC_00303</strain>
    </source>
</reference>
<dbReference type="RefSeq" id="WP_328739088.1">
    <property type="nucleotide sequence ID" value="NZ_CP108036.1"/>
</dbReference>
<feature type="compositionally biased region" description="Basic and acidic residues" evidence="1">
    <location>
        <begin position="74"/>
        <end position="84"/>
    </location>
</feature>
<sequence length="639" mass="68231">MSAAEIGTELEDQGGPGGRGDREGEGTQGDPVNEAGAELALRVFRGDERWGWEFVQPPEPPAHPEAGNPPVHTEPSDAEVRSAQERAMSGRNTSGFGCLTLIAGGAALIAAGAGAAAVVVALILALIIATSPQARLRAAQRRLQAAREHARRDYEARRRAWQNRLEAHRAEHLRHNETLDTWYPISLASGPSRIDVFGGTGNGWASLLATLGGPILGSGRPVVVLDLTQQAVALELAGLAARRGVTVAHVPMPGALLGMDLREEFTSEELAETFAEALASMRPPGSDIDLHTIDVDVIQTVTDLLEGPVTLARLAAGLRVLLRVYDADPSSPGLLSPAEVESITRAIDLVGQSERVQNELRYVRAQTELLTKAEAADITDTPASAWWKPGSLTVVTTEDRVHRRKDLTDRFIFFRLLHTLRGRAVAAGAGTLVVAGADHLGREALEAMARQARTAGVRLVFLLEHLREAAVQVAGGSDSATVFMRMGNGEEAKAAAQFIGQEHKFLVNQLTRQIGETLTEGRGTSYSYQRGVSDTEGFNRGGGSKSGSNWGSSSSFSTSLSRSWQDSTNTSTARTTTTGENLSRVYEFTVEPTQLQALPVTGLVLVEAGPGGRRVVFGDCNPGINFLPRLSTRPRPSLP</sequence>
<feature type="region of interest" description="Disordered" evidence="1">
    <location>
        <begin position="559"/>
        <end position="578"/>
    </location>
</feature>
<evidence type="ECO:0000256" key="2">
    <source>
        <dbReference type="SAM" id="Phobius"/>
    </source>
</evidence>
<keyword evidence="2" id="KW-0812">Transmembrane</keyword>
<feature type="transmembrane region" description="Helical" evidence="2">
    <location>
        <begin position="96"/>
        <end position="129"/>
    </location>
</feature>
<evidence type="ECO:0000256" key="1">
    <source>
        <dbReference type="SAM" id="MobiDB-lite"/>
    </source>
</evidence>
<evidence type="ECO:0000313" key="3">
    <source>
        <dbReference type="EMBL" id="WUN78817.1"/>
    </source>
</evidence>
<dbReference type="GeneID" id="95496376"/>
<gene>
    <name evidence="3" type="ORF">OHA91_10045</name>
</gene>
<feature type="region of interest" description="Disordered" evidence="1">
    <location>
        <begin position="1"/>
        <end position="38"/>
    </location>
</feature>
<feature type="region of interest" description="Disordered" evidence="1">
    <location>
        <begin position="525"/>
        <end position="554"/>
    </location>
</feature>
<dbReference type="Proteomes" id="UP001432312">
    <property type="component" value="Chromosome"/>
</dbReference>
<dbReference type="EMBL" id="CP108036">
    <property type="protein sequence ID" value="WUN78817.1"/>
    <property type="molecule type" value="Genomic_DNA"/>
</dbReference>